<evidence type="ECO:0000256" key="1">
    <source>
        <dbReference type="SAM" id="SignalP"/>
    </source>
</evidence>
<sequence>MTFRSLLVLLQLHALWGDQQCVPGVDSRACFSCCAPLVIWSL</sequence>
<organism evidence="2">
    <name type="scientific">Anguilla anguilla</name>
    <name type="common">European freshwater eel</name>
    <name type="synonym">Muraena anguilla</name>
    <dbReference type="NCBI Taxonomy" id="7936"/>
    <lineage>
        <taxon>Eukaryota</taxon>
        <taxon>Metazoa</taxon>
        <taxon>Chordata</taxon>
        <taxon>Craniata</taxon>
        <taxon>Vertebrata</taxon>
        <taxon>Euteleostomi</taxon>
        <taxon>Actinopterygii</taxon>
        <taxon>Neopterygii</taxon>
        <taxon>Teleostei</taxon>
        <taxon>Anguilliformes</taxon>
        <taxon>Anguillidae</taxon>
        <taxon>Anguilla</taxon>
    </lineage>
</organism>
<evidence type="ECO:0000313" key="2">
    <source>
        <dbReference type="EMBL" id="JAI02800.1"/>
    </source>
</evidence>
<name>A0A0E9XJH2_ANGAN</name>
<keyword evidence="1" id="KW-0732">Signal</keyword>
<protein>
    <submittedName>
        <fullName evidence="2">Uncharacterized protein</fullName>
    </submittedName>
</protein>
<reference evidence="2" key="2">
    <citation type="journal article" date="2015" name="Fish Shellfish Immunol.">
        <title>Early steps in the European eel (Anguilla anguilla)-Vibrio vulnificus interaction in the gills: Role of the RtxA13 toxin.</title>
        <authorList>
            <person name="Callol A."/>
            <person name="Pajuelo D."/>
            <person name="Ebbesson L."/>
            <person name="Teles M."/>
            <person name="MacKenzie S."/>
            <person name="Amaro C."/>
        </authorList>
    </citation>
    <scope>NUCLEOTIDE SEQUENCE</scope>
</reference>
<dbReference type="AlphaFoldDB" id="A0A0E9XJH2"/>
<reference evidence="2" key="1">
    <citation type="submission" date="2014-11" db="EMBL/GenBank/DDBJ databases">
        <authorList>
            <person name="Amaro Gonzalez C."/>
        </authorList>
    </citation>
    <scope>NUCLEOTIDE SEQUENCE</scope>
</reference>
<feature type="signal peptide" evidence="1">
    <location>
        <begin position="1"/>
        <end position="17"/>
    </location>
</feature>
<accession>A0A0E9XJH2</accession>
<proteinExistence type="predicted"/>
<dbReference type="EMBL" id="GBXM01005778">
    <property type="protein sequence ID" value="JAI02800.1"/>
    <property type="molecule type" value="Transcribed_RNA"/>
</dbReference>
<feature type="chain" id="PRO_5002435329" evidence="1">
    <location>
        <begin position="18"/>
        <end position="42"/>
    </location>
</feature>